<dbReference type="CDD" id="cd00383">
    <property type="entry name" value="trans_reg_C"/>
    <property type="match status" value="1"/>
</dbReference>
<proteinExistence type="predicted"/>
<evidence type="ECO:0000313" key="6">
    <source>
        <dbReference type="EMBL" id="TCT01294.1"/>
    </source>
</evidence>
<evidence type="ECO:0000259" key="5">
    <source>
        <dbReference type="PROSITE" id="PS51755"/>
    </source>
</evidence>
<keyword evidence="7" id="KW-1185">Reference proteome</keyword>
<keyword evidence="1 2" id="KW-0238">DNA-binding</keyword>
<dbReference type="SMART" id="SM00862">
    <property type="entry name" value="Trans_reg_C"/>
    <property type="match status" value="1"/>
</dbReference>
<sequence>MLVDGRAWRSGPWLVDAAARALYRNGEEVPVPPKALSCLIYLVAHHHRALGRDELINAVWGHAHLSDGVLAQTIFQLRGLLAGGVSDGPIRSIRGFGYRWITPVEVCSEAERVLSPPPSGTTAEGPATGPSAAVAEPANARHTGAVADAPAGVPQAPARRLAGATFALGAAALFVLMALASWLLQDQPAHRVIPGTAASDAVVTDGRALLVLPVVAPDGADTTWMRLGLMDLVAARLRAAGATTVPVETALLLDRSGSGEGDRYARWSAATGARVVVTRISHANGVWVVHVEALQGDDADVRVMAESADAVAAAREAADRLALALDHVPAPVPGESTQVLALLQQVDAALLERDLERATRLIAAAAPEVREHPRLRMADAMVAFHGMKLDHARSRFESLVETLDPELDRRLSAQALTTLASVNALLGRPEETRRLLEGLATRLDAAVDTDLLGIVQMNLGLLAQERGDLAEADLHLARARQLLEGVGDLQRQSVLASNLGVHALRSERLAEAGSELDRALAGFEALADRSGRLHVLASKLELELARLDVSAATASAARLQPDGSESLLARTYARTAQAMALLEQGRLREAAAAIDTLHAASAGQPGLTAYEAVEALLRLRWLVATGASAGQRAVQAERARQLLAPHRNLRAFQAEAWHLLVKATLESGDAAVAKDVSGAFLDWAEAVELRGVRLRALMANVAVARQAGDHDAVARDIALAWTLLDDAASPWHWLVVAEGMLPLPASRPDHESQLLRLAQRLAPSASHHFGAACARVRLLDELGPDSARPAAVARARALAGERALPADLVPASRLGPARSGEMASAD</sequence>
<dbReference type="InterPro" id="IPR011990">
    <property type="entry name" value="TPR-like_helical_dom_sf"/>
</dbReference>
<feature type="domain" description="OmpR/PhoB-type" evidence="5">
    <location>
        <begin position="5"/>
        <end position="102"/>
    </location>
</feature>
<dbReference type="GO" id="GO:0006355">
    <property type="term" value="P:regulation of DNA-templated transcription"/>
    <property type="evidence" value="ECO:0007669"/>
    <property type="project" value="InterPro"/>
</dbReference>
<dbReference type="Proteomes" id="UP000294599">
    <property type="component" value="Unassembled WGS sequence"/>
</dbReference>
<feature type="transmembrane region" description="Helical" evidence="4">
    <location>
        <begin position="161"/>
        <end position="184"/>
    </location>
</feature>
<evidence type="ECO:0000313" key="7">
    <source>
        <dbReference type="Proteomes" id="UP000294599"/>
    </source>
</evidence>
<organism evidence="6 7">
    <name type="scientific">Pseudofulvimonas gallinarii</name>
    <dbReference type="NCBI Taxonomy" id="634155"/>
    <lineage>
        <taxon>Bacteria</taxon>
        <taxon>Pseudomonadati</taxon>
        <taxon>Pseudomonadota</taxon>
        <taxon>Gammaproteobacteria</taxon>
        <taxon>Lysobacterales</taxon>
        <taxon>Rhodanobacteraceae</taxon>
        <taxon>Pseudofulvimonas</taxon>
    </lineage>
</organism>
<gene>
    <name evidence="6" type="ORF">EDC25_101154</name>
</gene>
<reference evidence="6 7" key="1">
    <citation type="submission" date="2019-03" db="EMBL/GenBank/DDBJ databases">
        <title>Genomic Encyclopedia of Type Strains, Phase IV (KMG-IV): sequencing the most valuable type-strain genomes for metagenomic binning, comparative biology and taxonomic classification.</title>
        <authorList>
            <person name="Goeker M."/>
        </authorList>
    </citation>
    <scope>NUCLEOTIDE SEQUENCE [LARGE SCALE GENOMIC DNA]</scope>
    <source>
        <strain evidence="6 7">DSM 21944</strain>
    </source>
</reference>
<feature type="DNA-binding region" description="OmpR/PhoB-type" evidence="2">
    <location>
        <begin position="5"/>
        <end position="102"/>
    </location>
</feature>
<dbReference type="PROSITE" id="PS51755">
    <property type="entry name" value="OMPR_PHOB"/>
    <property type="match status" value="1"/>
</dbReference>
<dbReference type="InterPro" id="IPR016032">
    <property type="entry name" value="Sig_transdc_resp-reg_C-effctor"/>
</dbReference>
<dbReference type="GO" id="GO:0000160">
    <property type="term" value="P:phosphorelay signal transduction system"/>
    <property type="evidence" value="ECO:0007669"/>
    <property type="project" value="InterPro"/>
</dbReference>
<dbReference type="OrthoDB" id="1971692at2"/>
<keyword evidence="4" id="KW-0812">Transmembrane</keyword>
<dbReference type="SUPFAM" id="SSF46894">
    <property type="entry name" value="C-terminal effector domain of the bipartite response regulators"/>
    <property type="match status" value="1"/>
</dbReference>
<keyword evidence="4" id="KW-1133">Transmembrane helix</keyword>
<evidence type="ECO:0000256" key="4">
    <source>
        <dbReference type="SAM" id="Phobius"/>
    </source>
</evidence>
<dbReference type="InterPro" id="IPR001867">
    <property type="entry name" value="OmpR/PhoB-type_DNA-bd"/>
</dbReference>
<dbReference type="RefSeq" id="WP_132577160.1">
    <property type="nucleotide sequence ID" value="NZ_JBHLWF010000005.1"/>
</dbReference>
<dbReference type="Gene3D" id="1.10.10.10">
    <property type="entry name" value="Winged helix-like DNA-binding domain superfamily/Winged helix DNA-binding domain"/>
    <property type="match status" value="1"/>
</dbReference>
<dbReference type="EMBL" id="SMAF01000001">
    <property type="protein sequence ID" value="TCT01294.1"/>
    <property type="molecule type" value="Genomic_DNA"/>
</dbReference>
<protein>
    <submittedName>
        <fullName evidence="6">DNA-binding winged helix-turn-helix (WHTH) protein</fullName>
    </submittedName>
</protein>
<evidence type="ECO:0000256" key="3">
    <source>
        <dbReference type="SAM" id="MobiDB-lite"/>
    </source>
</evidence>
<feature type="region of interest" description="Disordered" evidence="3">
    <location>
        <begin position="112"/>
        <end position="133"/>
    </location>
</feature>
<evidence type="ECO:0000256" key="1">
    <source>
        <dbReference type="ARBA" id="ARBA00023125"/>
    </source>
</evidence>
<dbReference type="InterPro" id="IPR036388">
    <property type="entry name" value="WH-like_DNA-bd_sf"/>
</dbReference>
<accession>A0A4S3L0F2</accession>
<dbReference type="GO" id="GO:0003677">
    <property type="term" value="F:DNA binding"/>
    <property type="evidence" value="ECO:0007669"/>
    <property type="project" value="UniProtKB-UniRule"/>
</dbReference>
<keyword evidence="4" id="KW-0472">Membrane</keyword>
<name>A0A4S3L0F2_9GAMM</name>
<comment type="caution">
    <text evidence="6">The sequence shown here is derived from an EMBL/GenBank/DDBJ whole genome shotgun (WGS) entry which is preliminary data.</text>
</comment>
<dbReference type="Pfam" id="PF00486">
    <property type="entry name" value="Trans_reg_C"/>
    <property type="match status" value="1"/>
</dbReference>
<evidence type="ECO:0000256" key="2">
    <source>
        <dbReference type="PROSITE-ProRule" id="PRU01091"/>
    </source>
</evidence>
<dbReference type="SUPFAM" id="SSF48452">
    <property type="entry name" value="TPR-like"/>
    <property type="match status" value="1"/>
</dbReference>
<dbReference type="AlphaFoldDB" id="A0A4S3L0F2"/>
<dbReference type="Gene3D" id="1.25.40.10">
    <property type="entry name" value="Tetratricopeptide repeat domain"/>
    <property type="match status" value="1"/>
</dbReference>